<reference evidence="3 4" key="1">
    <citation type="submission" date="2015-05" db="EMBL/GenBank/DDBJ databases">
        <title>Genome sequencing and analysis of members of genus Stenotrophomonas.</title>
        <authorList>
            <person name="Patil P.P."/>
            <person name="Midha S."/>
            <person name="Patil P.B."/>
        </authorList>
    </citation>
    <scope>NUCLEOTIDE SEQUENCE [LARGE SCALE GENOMIC DNA]</scope>
    <source>
        <strain evidence="3 4">DSM 18941</strain>
    </source>
</reference>
<dbReference type="InterPro" id="IPR000673">
    <property type="entry name" value="Sig_transdc_resp-reg_Me-estase"/>
</dbReference>
<dbReference type="InterPro" id="IPR035909">
    <property type="entry name" value="CheB_C"/>
</dbReference>
<dbReference type="Pfam" id="PF01339">
    <property type="entry name" value="CheB_methylest"/>
    <property type="match status" value="1"/>
</dbReference>
<accession>A0A0R0CPW5</accession>
<evidence type="ECO:0000259" key="2">
    <source>
        <dbReference type="PROSITE" id="PS50122"/>
    </source>
</evidence>
<dbReference type="Gene3D" id="3.40.50.180">
    <property type="entry name" value="Methylesterase CheB, C-terminal domain"/>
    <property type="match status" value="1"/>
</dbReference>
<evidence type="ECO:0000313" key="3">
    <source>
        <dbReference type="EMBL" id="KRG67075.1"/>
    </source>
</evidence>
<dbReference type="GO" id="GO:0005737">
    <property type="term" value="C:cytoplasm"/>
    <property type="evidence" value="ECO:0007669"/>
    <property type="project" value="InterPro"/>
</dbReference>
<evidence type="ECO:0000313" key="4">
    <source>
        <dbReference type="Proteomes" id="UP000051863"/>
    </source>
</evidence>
<dbReference type="PATRIC" id="fig|405446.3.peg.1788"/>
<dbReference type="GO" id="GO:0006935">
    <property type="term" value="P:chemotaxis"/>
    <property type="evidence" value="ECO:0007669"/>
    <property type="project" value="InterPro"/>
</dbReference>
<comment type="caution">
    <text evidence="1">Lacks conserved residue(s) required for the propagation of feature annotation.</text>
</comment>
<dbReference type="EMBL" id="LDJJ01000036">
    <property type="protein sequence ID" value="KRG67075.1"/>
    <property type="molecule type" value="Genomic_DNA"/>
</dbReference>
<dbReference type="PROSITE" id="PS50122">
    <property type="entry name" value="CHEB"/>
    <property type="match status" value="1"/>
</dbReference>
<dbReference type="SUPFAM" id="SSF52738">
    <property type="entry name" value="Methylesterase CheB, C-terminal domain"/>
    <property type="match status" value="1"/>
</dbReference>
<dbReference type="AlphaFoldDB" id="A0A0R0CPW5"/>
<dbReference type="Proteomes" id="UP000051863">
    <property type="component" value="Unassembled WGS sequence"/>
</dbReference>
<keyword evidence="4" id="KW-1185">Reference proteome</keyword>
<comment type="caution">
    <text evidence="3">The sequence shown here is derived from an EMBL/GenBank/DDBJ whole genome shotgun (WGS) entry which is preliminary data.</text>
</comment>
<evidence type="ECO:0000256" key="1">
    <source>
        <dbReference type="PROSITE-ProRule" id="PRU00050"/>
    </source>
</evidence>
<proteinExistence type="predicted"/>
<organism evidence="3 4">
    <name type="scientific">Stenotrophomonas terrae</name>
    <dbReference type="NCBI Taxonomy" id="405446"/>
    <lineage>
        <taxon>Bacteria</taxon>
        <taxon>Pseudomonadati</taxon>
        <taxon>Pseudomonadota</taxon>
        <taxon>Gammaproteobacteria</taxon>
        <taxon>Lysobacterales</taxon>
        <taxon>Lysobacteraceae</taxon>
        <taxon>Stenotrophomonas</taxon>
    </lineage>
</organism>
<dbReference type="GO" id="GO:0000156">
    <property type="term" value="F:phosphorelay response regulator activity"/>
    <property type="evidence" value="ECO:0007669"/>
    <property type="project" value="InterPro"/>
</dbReference>
<protein>
    <recommendedName>
        <fullName evidence="2">CheB-type methylesterase domain-containing protein</fullName>
    </recommendedName>
</protein>
<sequence length="454" mass="47116">MSTTCWGSPVHATDDTAKPVALLARAGAARDRLREALIAAGGRIVLEEDPNQLEPATLTSAAPQVVLVALEPAVEDALERLESVLETPELSLLFEEAELAARREGWEAQRWIRHLAAKLQGHGNVLPPGLEHEDAEPAITLEPGLPPRPADGHVDAPLQFHLDEAQVQAYDLPADEIYEVPASAREPHAQVLSFEELIAGAAQPSPVETVPPPLPPEPVASVDPAAKVAVAPIGDFSSWSLLDEDGYETAPAAPVAAEPPPALASLLNSELSLVDLDEGAAEGNGAVLLIAGIGGPDAVRRVLAGLPEDFSRPVLVQLRLDGGRYANLVKQMARATPLPVSLADPGQGLNPGEVYILPDLIGLESAAGGLRFCAEANDLLQALQADRSAVLMLSGADVAMVAPVLEFAGKGGWVAGQIGEGCYDPAAASQLAVAGMSAGDPEYLAAELAVHCAA</sequence>
<gene>
    <name evidence="3" type="ORF">ABB27_11450</name>
</gene>
<dbReference type="GO" id="GO:0008984">
    <property type="term" value="F:protein-glutamate methylesterase activity"/>
    <property type="evidence" value="ECO:0007669"/>
    <property type="project" value="InterPro"/>
</dbReference>
<name>A0A0R0CPW5_9GAMM</name>
<feature type="domain" description="CheB-type methylesterase" evidence="2">
    <location>
        <begin position="280"/>
        <end position="358"/>
    </location>
</feature>